<evidence type="ECO:0000313" key="2">
    <source>
        <dbReference type="EMBL" id="MFC3932409.1"/>
    </source>
</evidence>
<keyword evidence="2" id="KW-0808">Transferase</keyword>
<comment type="caution">
    <text evidence="2">The sequence shown here is derived from an EMBL/GenBank/DDBJ whole genome shotgun (WGS) entry which is preliminary data.</text>
</comment>
<dbReference type="RefSeq" id="WP_380431806.1">
    <property type="nucleotide sequence ID" value="NZ_JBHSAC010000052.1"/>
</dbReference>
<dbReference type="EC" id="2.7.1.229" evidence="2"/>
<reference evidence="3" key="1">
    <citation type="journal article" date="2019" name="Int. J. Syst. Evol. Microbiol.">
        <title>The Global Catalogue of Microorganisms (GCM) 10K type strain sequencing project: providing services to taxonomists for standard genome sequencing and annotation.</title>
        <authorList>
            <consortium name="The Broad Institute Genomics Platform"/>
            <consortium name="The Broad Institute Genome Sequencing Center for Infectious Disease"/>
            <person name="Wu L."/>
            <person name="Ma J."/>
        </authorList>
    </citation>
    <scope>NUCLEOTIDE SEQUENCE [LARGE SCALE GENOMIC DNA]</scope>
    <source>
        <strain evidence="3">CCUG 58728</strain>
    </source>
</reference>
<dbReference type="InterPro" id="IPR052077">
    <property type="entry name" value="CcrZ_PhaseVar_Mediator"/>
</dbReference>
<name>A0ABV8D2W0_9STRE</name>
<organism evidence="2 3">
    <name type="scientific">Streptococcus dentapri</name>
    <dbReference type="NCBI Taxonomy" id="573564"/>
    <lineage>
        <taxon>Bacteria</taxon>
        <taxon>Bacillati</taxon>
        <taxon>Bacillota</taxon>
        <taxon>Bacilli</taxon>
        <taxon>Lactobacillales</taxon>
        <taxon>Streptococcaceae</taxon>
        <taxon>Streptococcus</taxon>
    </lineage>
</organism>
<sequence length="271" mass="31573">MDNKRRGNVTTTDSDLTLKPLRGKSGKAYIGTYPNGDRVFVKMNTTPILAALAKEQIAPQLLWAKRMSNGDVMSAQEWLNGRILNKQDMTSKQIIQILLRMHRSRTLVNQLSQLNYKIETPKDLVIDWGNSVPEQLRSNTFLQSIAQELKDNLPEFDPEKATIVHGDLRHSNWVITTSGLIYLVDWDSVRLTDRMYDVAYMLSHYIPYTHWNEWLSYYGYKTNDLVMTKVAWFGQLSYLTQILKCFDENDMEHVNQEIYDLRKFREIVGKS</sequence>
<dbReference type="InterPro" id="IPR002575">
    <property type="entry name" value="Aminoglycoside_PTrfase"/>
</dbReference>
<accession>A0ABV8D2W0</accession>
<gene>
    <name evidence="2" type="primary">ccrZ</name>
    <name evidence="2" type="ORF">ACFOSE_06450</name>
</gene>
<dbReference type="PANTHER" id="PTHR40086:SF1">
    <property type="entry name" value="CELL CYCLE REGULATOR CCRZ"/>
    <property type="match status" value="1"/>
</dbReference>
<proteinExistence type="predicted"/>
<dbReference type="SUPFAM" id="SSF56112">
    <property type="entry name" value="Protein kinase-like (PK-like)"/>
    <property type="match status" value="1"/>
</dbReference>
<keyword evidence="3" id="KW-1185">Reference proteome</keyword>
<dbReference type="Pfam" id="PF01636">
    <property type="entry name" value="APH"/>
    <property type="match status" value="1"/>
</dbReference>
<protein>
    <submittedName>
        <fullName evidence="2">Cell cycle regulator CcrZ</fullName>
        <ecNumber evidence="2">2.7.1.15</ecNumber>
        <ecNumber evidence="2">2.7.1.229</ecNumber>
    </submittedName>
</protein>
<dbReference type="EC" id="2.7.1.15" evidence="2"/>
<evidence type="ECO:0000259" key="1">
    <source>
        <dbReference type="Pfam" id="PF01636"/>
    </source>
</evidence>
<dbReference type="PANTHER" id="PTHR40086">
    <property type="entry name" value="PHOSPHOTRANSFERASE YTMP-RELATED"/>
    <property type="match status" value="1"/>
</dbReference>
<dbReference type="NCBIfam" id="NF046102">
    <property type="entry name" value="CellCycRegCcrZ"/>
    <property type="match status" value="1"/>
</dbReference>
<dbReference type="GO" id="GO:0004747">
    <property type="term" value="F:ribokinase activity"/>
    <property type="evidence" value="ECO:0007669"/>
    <property type="project" value="UniProtKB-EC"/>
</dbReference>
<dbReference type="Proteomes" id="UP001595901">
    <property type="component" value="Unassembled WGS sequence"/>
</dbReference>
<dbReference type="Gene3D" id="3.90.1200.10">
    <property type="match status" value="1"/>
</dbReference>
<dbReference type="EMBL" id="JBHSAC010000052">
    <property type="protein sequence ID" value="MFC3932409.1"/>
    <property type="molecule type" value="Genomic_DNA"/>
</dbReference>
<dbReference type="InterPro" id="IPR011009">
    <property type="entry name" value="Kinase-like_dom_sf"/>
</dbReference>
<feature type="domain" description="Aminoglycoside phosphotransferase" evidence="1">
    <location>
        <begin position="48"/>
        <end position="219"/>
    </location>
</feature>
<evidence type="ECO:0000313" key="3">
    <source>
        <dbReference type="Proteomes" id="UP001595901"/>
    </source>
</evidence>